<dbReference type="STRING" id="1121316.SAMN02745207_00140"/>
<keyword evidence="4" id="KW-1133">Transmembrane helix</keyword>
<protein>
    <submittedName>
        <fullName evidence="6">Glycosyltransferase, catalytic subunit of cellulose synthase and poly-beta-1,6-N-acetylglucosamine synthase</fullName>
    </submittedName>
</protein>
<dbReference type="Proteomes" id="UP000184447">
    <property type="component" value="Unassembled WGS sequence"/>
</dbReference>
<dbReference type="InterPro" id="IPR029044">
    <property type="entry name" value="Nucleotide-diphossugar_trans"/>
</dbReference>
<evidence type="ECO:0000256" key="2">
    <source>
        <dbReference type="ARBA" id="ARBA00022676"/>
    </source>
</evidence>
<dbReference type="OrthoDB" id="9768769at2"/>
<keyword evidence="7" id="KW-1185">Reference proteome</keyword>
<dbReference type="AlphaFoldDB" id="A0A1M5QKA5"/>
<feature type="transmembrane region" description="Helical" evidence="4">
    <location>
        <begin position="450"/>
        <end position="472"/>
    </location>
</feature>
<keyword evidence="4" id="KW-0812">Transmembrane</keyword>
<feature type="domain" description="Glycosyltransferase 2-like" evidence="5">
    <location>
        <begin position="542"/>
        <end position="686"/>
    </location>
</feature>
<feature type="transmembrane region" description="Helical" evidence="4">
    <location>
        <begin position="908"/>
        <end position="932"/>
    </location>
</feature>
<comment type="similarity">
    <text evidence="1">Belongs to the glycosyltransferase 2 family.</text>
</comment>
<dbReference type="RefSeq" id="WP_084133336.1">
    <property type="nucleotide sequence ID" value="NZ_FQXM01000002.1"/>
</dbReference>
<name>A0A1M5QKA5_9CLOT</name>
<accession>A0A1M5QKA5</accession>
<dbReference type="SUPFAM" id="SSF53448">
    <property type="entry name" value="Nucleotide-diphospho-sugar transferases"/>
    <property type="match status" value="1"/>
</dbReference>
<reference evidence="6 7" key="1">
    <citation type="submission" date="2016-11" db="EMBL/GenBank/DDBJ databases">
        <authorList>
            <person name="Jaros S."/>
            <person name="Januszkiewicz K."/>
            <person name="Wedrychowicz H."/>
        </authorList>
    </citation>
    <scope>NUCLEOTIDE SEQUENCE [LARGE SCALE GENOMIC DNA]</scope>
    <source>
        <strain evidence="6 7">DSM 8605</strain>
    </source>
</reference>
<feature type="transmembrane region" description="Helical" evidence="4">
    <location>
        <begin position="873"/>
        <end position="896"/>
    </location>
</feature>
<keyword evidence="4" id="KW-0472">Membrane</keyword>
<dbReference type="GO" id="GO:0016757">
    <property type="term" value="F:glycosyltransferase activity"/>
    <property type="evidence" value="ECO:0007669"/>
    <property type="project" value="UniProtKB-KW"/>
</dbReference>
<keyword evidence="3 6" id="KW-0808">Transferase</keyword>
<evidence type="ECO:0000256" key="3">
    <source>
        <dbReference type="ARBA" id="ARBA00022679"/>
    </source>
</evidence>
<sequence length="955" mass="111830">MIGSIDFILPLIIAYLILFVLLMLSFSINRMKNLIRNTKKNSNIEFLIDTFVEKKITVQQKEKYLKVYNKNLVEDYSELREVYDLPVETKKEISIYFKSNKLYTRQIKNLKSIFKYKRISAAIYLGHTEDNEIGKILKGAFIKEKDYKVKLYIASSLCQINYRAAIYIMTESVIGAPIWYRNKIKVLISEFGNEFLYVIHKYYNREEIEIKEVLFYFGSLYYSEDLKKYLLKNIDILINDKNQGYNEYLLEEALSNVLQFYNEEFEEDKYYLSENKLIRKYLLKSLAKENSRDNVLKLINLFNGTDMDAGISNAINSMITGDKSYLKFLIGKFYEEENIAVKNGICSVMANHIEYLLLKLLSYEKKQISQIIKNIMILNYNSAIIAFMNKNINLELENEIIFILEEALLENKEVFKEYYYYLDSRILNKINYNYEMLNNKQGIKEQNKEVLLYLLLILTVLMFPIVFFIKYFDVLKDKSYIEHLKQYIFDFNYYLIFYTAMINTVYMILLIFSYIGIRKQMRNWKSKKKTFLFKKQIIPKISIIAPAYNEQATIIDSVTSLLNLTYPEYELIVVNDGSKDDTLNILIQNFKLHKVDYLVETKISTKPVFGIYLNKDIPKLIVVDKKNGGKADTLNVGINISSMDYFCGIDADSLLEHGSLLKIASMLTESNDEVIAVGGNVFPINGCEVDNGHINSINLPKTILGRIQMIEYLRAFMVGRIGWAYINSLLIISGAFGVFKKDRVIEVGGYLTKNGIYSKDTVGEDMELVVRLSKYMREKKLKYKIDFCFNANCWTEVPEQYKSLKTQRNRWHRGLIEIMLFHKDMIFNPKFGRIGMITMPYFFIFEMAGPLIEIQGYIMILLAAFLGLLNSQILILLFTVTVFQGIILSMFSLIFSEKELSYFKLKEFVILAFYCIIENLGFRQISSVWRFYAYIDSLKKKNTWGKIERKGFGSN</sequence>
<organism evidence="6 7">
    <name type="scientific">Clostridium grantii DSM 8605</name>
    <dbReference type="NCBI Taxonomy" id="1121316"/>
    <lineage>
        <taxon>Bacteria</taxon>
        <taxon>Bacillati</taxon>
        <taxon>Bacillota</taxon>
        <taxon>Clostridia</taxon>
        <taxon>Eubacteriales</taxon>
        <taxon>Clostridiaceae</taxon>
        <taxon>Clostridium</taxon>
    </lineage>
</organism>
<evidence type="ECO:0000256" key="1">
    <source>
        <dbReference type="ARBA" id="ARBA00006739"/>
    </source>
</evidence>
<dbReference type="Pfam" id="PF00535">
    <property type="entry name" value="Glycos_transf_2"/>
    <property type="match status" value="1"/>
</dbReference>
<dbReference type="InterPro" id="IPR001173">
    <property type="entry name" value="Glyco_trans_2-like"/>
</dbReference>
<dbReference type="PANTHER" id="PTHR43630:SF1">
    <property type="entry name" value="POLY-BETA-1,6-N-ACETYL-D-GLUCOSAMINE SYNTHASE"/>
    <property type="match status" value="1"/>
</dbReference>
<dbReference type="CDD" id="cd06423">
    <property type="entry name" value="CESA_like"/>
    <property type="match status" value="1"/>
</dbReference>
<feature type="transmembrane region" description="Helical" evidence="4">
    <location>
        <begin position="841"/>
        <end position="867"/>
    </location>
</feature>
<feature type="transmembrane region" description="Helical" evidence="4">
    <location>
        <begin position="7"/>
        <end position="26"/>
    </location>
</feature>
<evidence type="ECO:0000256" key="4">
    <source>
        <dbReference type="SAM" id="Phobius"/>
    </source>
</evidence>
<dbReference type="PANTHER" id="PTHR43630">
    <property type="entry name" value="POLY-BETA-1,6-N-ACETYL-D-GLUCOSAMINE SYNTHASE"/>
    <property type="match status" value="1"/>
</dbReference>
<keyword evidence="2" id="KW-0328">Glycosyltransferase</keyword>
<dbReference type="Gene3D" id="3.90.550.10">
    <property type="entry name" value="Spore Coat Polysaccharide Biosynthesis Protein SpsA, Chain A"/>
    <property type="match status" value="1"/>
</dbReference>
<feature type="transmembrane region" description="Helical" evidence="4">
    <location>
        <begin position="492"/>
        <end position="517"/>
    </location>
</feature>
<evidence type="ECO:0000259" key="5">
    <source>
        <dbReference type="Pfam" id="PF00535"/>
    </source>
</evidence>
<evidence type="ECO:0000313" key="6">
    <source>
        <dbReference type="EMBL" id="SHH14281.1"/>
    </source>
</evidence>
<evidence type="ECO:0000313" key="7">
    <source>
        <dbReference type="Proteomes" id="UP000184447"/>
    </source>
</evidence>
<proteinExistence type="inferred from homology"/>
<gene>
    <name evidence="6" type="ORF">SAMN02745207_00140</name>
</gene>
<dbReference type="EMBL" id="FQXM01000002">
    <property type="protein sequence ID" value="SHH14281.1"/>
    <property type="molecule type" value="Genomic_DNA"/>
</dbReference>